<dbReference type="Pfam" id="PF01926">
    <property type="entry name" value="MMR_HSR1"/>
    <property type="match status" value="1"/>
</dbReference>
<dbReference type="Pfam" id="PF16360">
    <property type="entry name" value="GTP-bdg_M"/>
    <property type="match status" value="1"/>
</dbReference>
<dbReference type="PANTHER" id="PTHR10229">
    <property type="entry name" value="GTP-BINDING PROTEIN HFLX"/>
    <property type="match status" value="1"/>
</dbReference>
<dbReference type="Gene3D" id="6.10.250.2860">
    <property type="match status" value="1"/>
</dbReference>
<dbReference type="Gene3D" id="3.40.50.300">
    <property type="entry name" value="P-loop containing nucleotide triphosphate hydrolases"/>
    <property type="match status" value="1"/>
</dbReference>
<dbReference type="InterPro" id="IPR042108">
    <property type="entry name" value="GTPase_HflX_N_sf"/>
</dbReference>
<reference evidence="8" key="1">
    <citation type="journal article" date="2019" name="Int. J. Syst. Evol. Microbiol.">
        <title>The Global Catalogue of Microorganisms (GCM) 10K type strain sequencing project: providing services to taxonomists for standard genome sequencing and annotation.</title>
        <authorList>
            <consortium name="The Broad Institute Genomics Platform"/>
            <consortium name="The Broad Institute Genome Sequencing Center for Infectious Disease"/>
            <person name="Wu L."/>
            <person name="Ma J."/>
        </authorList>
    </citation>
    <scope>NUCLEOTIDE SEQUENCE [LARGE SCALE GENOMIC DNA]</scope>
    <source>
        <strain evidence="8">CCM 7756</strain>
    </source>
</reference>
<gene>
    <name evidence="5 7" type="primary">hflX</name>
    <name evidence="7" type="ORF">ACFOEO_09360</name>
</gene>
<keyword evidence="2 5" id="KW-0547">Nucleotide-binding</keyword>
<evidence type="ECO:0000313" key="7">
    <source>
        <dbReference type="EMBL" id="MFC3388776.1"/>
    </source>
</evidence>
<feature type="domain" description="Hflx-type G" evidence="6">
    <location>
        <begin position="205"/>
        <end position="325"/>
    </location>
</feature>
<comment type="subunit">
    <text evidence="5">Monomer. Associates with the 50S ribosomal subunit.</text>
</comment>
<organism evidence="7 8">
    <name type="scientific">Salinicoccus sesuvii</name>
    <dbReference type="NCBI Taxonomy" id="868281"/>
    <lineage>
        <taxon>Bacteria</taxon>
        <taxon>Bacillati</taxon>
        <taxon>Bacillota</taxon>
        <taxon>Bacilli</taxon>
        <taxon>Bacillales</taxon>
        <taxon>Staphylococcaceae</taxon>
        <taxon>Salinicoccus</taxon>
    </lineage>
</organism>
<name>A0ABV7N6P4_9STAP</name>
<protein>
    <recommendedName>
        <fullName evidence="5">GTPase HflX</fullName>
    </recommendedName>
    <alternativeName>
        <fullName evidence="5">GTP-binding protein HflX</fullName>
    </alternativeName>
</protein>
<keyword evidence="1" id="KW-0479">Metal-binding</keyword>
<sequence>MLKQPRRYTMTKKYKGVIISVNTPKRKDVQSELEELKSLAESVDIEIIGVHVQNRSSVDPRSYAGTGFLSEVRESYDEDEEIDYTIVNDEITASQNRSIEAIMDTKVIDRTQVILDIFSLRAMSKAGQLQVELAQLQYLVPRLKGQGINLSRLGAGIGTRGPGETKLETDRRHINQRIKEIRKQLQVVESHRERYREKRNRNQVVKVSLIGYTNAGKSSLFNAMAKSDTYEQNALFATLDPKTRQITLPSGFECILSDTVGFIQNLPTTLVESFKSTLEEAADSDFLIHVIDNSSENLETHYDTVRNLMKQLDMEHIPSIVFFNKTDLDNTVHYTPSEPNAHVNTSMPPIEILRTLEDFMKTHMEKYEAILPLSEPQKIYDLKRYTIVDEQVLDERSEAYTLSGYEPPGAWSHRIIEGNED</sequence>
<comment type="caution">
    <text evidence="7">The sequence shown here is derived from an EMBL/GenBank/DDBJ whole genome shotgun (WGS) entry which is preliminary data.</text>
</comment>
<comment type="subcellular location">
    <subcellularLocation>
        <location evidence="5">Cytoplasm</location>
    </subcellularLocation>
    <text evidence="5">May associate with membranes.</text>
</comment>
<dbReference type="InterPro" id="IPR027417">
    <property type="entry name" value="P-loop_NTPase"/>
</dbReference>
<evidence type="ECO:0000256" key="2">
    <source>
        <dbReference type="ARBA" id="ARBA00022741"/>
    </source>
</evidence>
<dbReference type="PRINTS" id="PR00326">
    <property type="entry name" value="GTP1OBG"/>
</dbReference>
<evidence type="ECO:0000256" key="4">
    <source>
        <dbReference type="ARBA" id="ARBA00023134"/>
    </source>
</evidence>
<dbReference type="HAMAP" id="MF_00900">
    <property type="entry name" value="GTPase_HflX"/>
    <property type="match status" value="1"/>
</dbReference>
<dbReference type="Pfam" id="PF13167">
    <property type="entry name" value="GTP-bdg_N"/>
    <property type="match status" value="1"/>
</dbReference>
<comment type="similarity">
    <text evidence="5">Belongs to the TRAFAC class OBG-HflX-like GTPase superfamily. HflX GTPase family.</text>
</comment>
<keyword evidence="4 5" id="KW-0342">GTP-binding</keyword>
<dbReference type="Proteomes" id="UP001595637">
    <property type="component" value="Unassembled WGS sequence"/>
</dbReference>
<dbReference type="InterPro" id="IPR030394">
    <property type="entry name" value="G_HFLX_dom"/>
</dbReference>
<dbReference type="PROSITE" id="PS51705">
    <property type="entry name" value="G_HFLX"/>
    <property type="match status" value="1"/>
</dbReference>
<dbReference type="InterPro" id="IPR032305">
    <property type="entry name" value="GTP-bd_M"/>
</dbReference>
<dbReference type="NCBIfam" id="TIGR03156">
    <property type="entry name" value="GTP_HflX"/>
    <property type="match status" value="1"/>
</dbReference>
<keyword evidence="8" id="KW-1185">Reference proteome</keyword>
<dbReference type="SUPFAM" id="SSF52540">
    <property type="entry name" value="P-loop containing nucleoside triphosphate hydrolases"/>
    <property type="match status" value="1"/>
</dbReference>
<evidence type="ECO:0000256" key="3">
    <source>
        <dbReference type="ARBA" id="ARBA00022842"/>
    </source>
</evidence>
<dbReference type="EMBL" id="JBHRVQ010000001">
    <property type="protein sequence ID" value="MFC3388776.1"/>
    <property type="molecule type" value="Genomic_DNA"/>
</dbReference>
<keyword evidence="3" id="KW-0460">Magnesium</keyword>
<dbReference type="PIRSF" id="PIRSF006809">
    <property type="entry name" value="GTP-binding_hflX_prd"/>
    <property type="match status" value="1"/>
</dbReference>
<accession>A0ABV7N6P4</accession>
<evidence type="ECO:0000259" key="6">
    <source>
        <dbReference type="PROSITE" id="PS51705"/>
    </source>
</evidence>
<evidence type="ECO:0000256" key="5">
    <source>
        <dbReference type="HAMAP-Rule" id="MF_00900"/>
    </source>
</evidence>
<keyword evidence="5" id="KW-0963">Cytoplasm</keyword>
<dbReference type="CDD" id="cd01878">
    <property type="entry name" value="HflX"/>
    <property type="match status" value="1"/>
</dbReference>
<dbReference type="Gene3D" id="3.40.50.11060">
    <property type="entry name" value="GTPase HflX, N-terminal domain"/>
    <property type="match status" value="1"/>
</dbReference>
<evidence type="ECO:0000313" key="8">
    <source>
        <dbReference type="Proteomes" id="UP001595637"/>
    </source>
</evidence>
<dbReference type="RefSeq" id="WP_380654761.1">
    <property type="nucleotide sequence ID" value="NZ_JBHRVQ010000001.1"/>
</dbReference>
<dbReference type="InterPro" id="IPR025121">
    <property type="entry name" value="GTPase_HflX_N"/>
</dbReference>
<proteinExistence type="inferred from homology"/>
<evidence type="ECO:0000256" key="1">
    <source>
        <dbReference type="ARBA" id="ARBA00022723"/>
    </source>
</evidence>
<dbReference type="InterPro" id="IPR016496">
    <property type="entry name" value="GTPase_HflX"/>
</dbReference>
<dbReference type="PANTHER" id="PTHR10229:SF0">
    <property type="entry name" value="GTP-BINDING PROTEIN 6-RELATED"/>
    <property type="match status" value="1"/>
</dbReference>
<dbReference type="InterPro" id="IPR006073">
    <property type="entry name" value="GTP-bd"/>
</dbReference>
<comment type="function">
    <text evidence="5">GTPase that associates with the 50S ribosomal subunit and may have a role during protein synthesis or ribosome biogenesis.</text>
</comment>